<name>A0A4C1STT0_EUMVA</name>
<proteinExistence type="predicted"/>
<comment type="caution">
    <text evidence="1">The sequence shown here is derived from an EMBL/GenBank/DDBJ whole genome shotgun (WGS) entry which is preliminary data.</text>
</comment>
<protein>
    <submittedName>
        <fullName evidence="1">Uncharacterized protein</fullName>
    </submittedName>
</protein>
<evidence type="ECO:0000313" key="1">
    <source>
        <dbReference type="EMBL" id="GBP04610.1"/>
    </source>
</evidence>
<reference evidence="1 2" key="1">
    <citation type="journal article" date="2019" name="Commun. Biol.">
        <title>The bagworm genome reveals a unique fibroin gene that provides high tensile strength.</title>
        <authorList>
            <person name="Kono N."/>
            <person name="Nakamura H."/>
            <person name="Ohtoshi R."/>
            <person name="Tomita M."/>
            <person name="Numata K."/>
            <person name="Arakawa K."/>
        </authorList>
    </citation>
    <scope>NUCLEOTIDE SEQUENCE [LARGE SCALE GENOMIC DNA]</scope>
</reference>
<gene>
    <name evidence="1" type="ORF">EVAR_3951_1</name>
</gene>
<dbReference type="Proteomes" id="UP000299102">
    <property type="component" value="Unassembled WGS sequence"/>
</dbReference>
<organism evidence="1 2">
    <name type="scientific">Eumeta variegata</name>
    <name type="common">Bagworm moth</name>
    <name type="synonym">Eumeta japonica</name>
    <dbReference type="NCBI Taxonomy" id="151549"/>
    <lineage>
        <taxon>Eukaryota</taxon>
        <taxon>Metazoa</taxon>
        <taxon>Ecdysozoa</taxon>
        <taxon>Arthropoda</taxon>
        <taxon>Hexapoda</taxon>
        <taxon>Insecta</taxon>
        <taxon>Pterygota</taxon>
        <taxon>Neoptera</taxon>
        <taxon>Endopterygota</taxon>
        <taxon>Lepidoptera</taxon>
        <taxon>Glossata</taxon>
        <taxon>Ditrysia</taxon>
        <taxon>Tineoidea</taxon>
        <taxon>Psychidae</taxon>
        <taxon>Oiketicinae</taxon>
        <taxon>Eumeta</taxon>
    </lineage>
</organism>
<accession>A0A4C1STT0</accession>
<sequence length="135" mass="15701">MSERSERQNDSDGAIKVSEGNAKQPRYRWYYLSRFRSIDEHDRSANHGITPNGMENYARAINSAPEGRRYARKLNNAARPGLPLRPTARFVELLGRRALPQWCKIKLYYLPPCVGFGLTFYRNLIISLHLRKTFD</sequence>
<evidence type="ECO:0000313" key="2">
    <source>
        <dbReference type="Proteomes" id="UP000299102"/>
    </source>
</evidence>
<keyword evidence="2" id="KW-1185">Reference proteome</keyword>
<dbReference type="EMBL" id="BGZK01000014">
    <property type="protein sequence ID" value="GBP04610.1"/>
    <property type="molecule type" value="Genomic_DNA"/>
</dbReference>
<dbReference type="AlphaFoldDB" id="A0A4C1STT0"/>